<dbReference type="PANTHER" id="PTHR33070:SF129">
    <property type="entry name" value="DUF241 DOMAIN PROTEIN"/>
    <property type="match status" value="1"/>
</dbReference>
<dbReference type="OrthoDB" id="899310at2759"/>
<comment type="caution">
    <text evidence="1">The sequence shown here is derived from an EMBL/GenBank/DDBJ whole genome shotgun (WGS) entry which is preliminary data.</text>
</comment>
<evidence type="ECO:0000313" key="1">
    <source>
        <dbReference type="EMBL" id="CAA0812472.1"/>
    </source>
</evidence>
<dbReference type="GO" id="GO:0048364">
    <property type="term" value="P:root development"/>
    <property type="evidence" value="ECO:0007669"/>
    <property type="project" value="InterPro"/>
</dbReference>
<evidence type="ECO:0000313" key="2">
    <source>
        <dbReference type="Proteomes" id="UP001153555"/>
    </source>
</evidence>
<dbReference type="AlphaFoldDB" id="A0A9N7MQC9"/>
<dbReference type="InterPro" id="IPR004320">
    <property type="entry name" value="BPS1_pln"/>
</dbReference>
<dbReference type="PANTHER" id="PTHR33070">
    <property type="entry name" value="OS06G0725500 PROTEIN"/>
    <property type="match status" value="1"/>
</dbReference>
<dbReference type="GO" id="GO:0048367">
    <property type="term" value="P:shoot system development"/>
    <property type="evidence" value="ECO:0007669"/>
    <property type="project" value="InterPro"/>
</dbReference>
<protein>
    <submittedName>
        <fullName evidence="1">Uncharacterized protein</fullName>
    </submittedName>
</protein>
<name>A0A9N7MQC9_STRHE</name>
<organism evidence="1 2">
    <name type="scientific">Striga hermonthica</name>
    <name type="common">Purple witchweed</name>
    <name type="synonym">Buchnera hermonthica</name>
    <dbReference type="NCBI Taxonomy" id="68872"/>
    <lineage>
        <taxon>Eukaryota</taxon>
        <taxon>Viridiplantae</taxon>
        <taxon>Streptophyta</taxon>
        <taxon>Embryophyta</taxon>
        <taxon>Tracheophyta</taxon>
        <taxon>Spermatophyta</taxon>
        <taxon>Magnoliopsida</taxon>
        <taxon>eudicotyledons</taxon>
        <taxon>Gunneridae</taxon>
        <taxon>Pentapetalae</taxon>
        <taxon>asterids</taxon>
        <taxon>lamiids</taxon>
        <taxon>Lamiales</taxon>
        <taxon>Orobanchaceae</taxon>
        <taxon>Buchnereae</taxon>
        <taxon>Striga</taxon>
    </lineage>
</organism>
<accession>A0A9N7MQC9</accession>
<reference evidence="1" key="1">
    <citation type="submission" date="2019-12" db="EMBL/GenBank/DDBJ databases">
        <authorList>
            <person name="Scholes J."/>
        </authorList>
    </citation>
    <scope>NUCLEOTIDE SEQUENCE</scope>
</reference>
<dbReference type="Proteomes" id="UP001153555">
    <property type="component" value="Unassembled WGS sequence"/>
</dbReference>
<sequence length="215" mass="24184">MPSIQHELACEQGRNWKNELLEGSLRLVDLCGVSRDIVQLTKESVQDLESSLRWNKIETTTSDDVSDYVESRKKINKMVNKCIKKNLKTSNKNTALLSPIGAMLKAAESLDLSILKSALMVLSGKKESLGEKRWSAVLSKMTQTRRVDSQMKQESEAEDLYMLNVDDKSLKNVDSTLLKQLKASEMTIQEIEECLDALFTCLVKTRVSLLNALSL</sequence>
<dbReference type="EMBL" id="CACSLK010010322">
    <property type="protein sequence ID" value="CAA0812472.1"/>
    <property type="molecule type" value="Genomic_DNA"/>
</dbReference>
<proteinExistence type="predicted"/>
<gene>
    <name evidence="1" type="ORF">SHERM_13147</name>
</gene>
<keyword evidence="2" id="KW-1185">Reference proteome</keyword>
<dbReference type="Pfam" id="PF03087">
    <property type="entry name" value="BPS1"/>
    <property type="match status" value="1"/>
</dbReference>